<reference evidence="1 2" key="1">
    <citation type="submission" date="2019-03" db="EMBL/GenBank/DDBJ databases">
        <title>Reclassification of Micrococcus aloeverae and Micrococcus yunnanensis as later heterotypic synonyms of Micrococcus luteus.</title>
        <authorList>
            <person name="Huang C.-H."/>
        </authorList>
    </citation>
    <scope>NUCLEOTIDE SEQUENCE [LARGE SCALE GENOMIC DNA]</scope>
    <source>
        <strain evidence="1 2">BCRC 12151</strain>
    </source>
</reference>
<proteinExistence type="predicted"/>
<keyword evidence="2" id="KW-1185">Reference proteome</keyword>
<accession>A0ABY2JY75</accession>
<evidence type="ECO:0000313" key="1">
    <source>
        <dbReference type="EMBL" id="TFH98044.1"/>
    </source>
</evidence>
<gene>
    <name evidence="1" type="ORF">E4A49_10370</name>
</gene>
<name>A0ABY2JY75_9MICC</name>
<dbReference type="Proteomes" id="UP000297477">
    <property type="component" value="Unassembled WGS sequence"/>
</dbReference>
<evidence type="ECO:0000313" key="2">
    <source>
        <dbReference type="Proteomes" id="UP000297477"/>
    </source>
</evidence>
<protein>
    <submittedName>
        <fullName evidence="1">Uncharacterized protein</fullName>
    </submittedName>
</protein>
<organism evidence="1 2">
    <name type="scientific">Micrococcus lylae</name>
    <dbReference type="NCBI Taxonomy" id="1273"/>
    <lineage>
        <taxon>Bacteria</taxon>
        <taxon>Bacillati</taxon>
        <taxon>Actinomycetota</taxon>
        <taxon>Actinomycetes</taxon>
        <taxon>Micrococcales</taxon>
        <taxon>Micrococcaceae</taxon>
        <taxon>Micrococcus</taxon>
    </lineage>
</organism>
<comment type="caution">
    <text evidence="1">The sequence shown here is derived from an EMBL/GenBank/DDBJ whole genome shotgun (WGS) entry which is preliminary data.</text>
</comment>
<dbReference type="RefSeq" id="WP_135103366.1">
    <property type="nucleotide sequence ID" value="NZ_SPKT01000025.1"/>
</dbReference>
<sequence>MPAEDVEVMHGIPVTSIERTWADLAALLPMGMVDELVVAGDGIVKRPWTPDGRREPLTTVERLRAVVSRAGRYKGVRTARAALDLIRVGSDAATETKMRLALIHAGLPEPELQLILDPSRPVSPDGDMGYRQWRLVLHYDGAPHDDEAQKLVDAWRNKGWDDAGWAQIWATVEDYRDDFRRVIHEVRCRRDEVEGQG</sequence>
<dbReference type="EMBL" id="SPKT01000025">
    <property type="protein sequence ID" value="TFH98044.1"/>
    <property type="molecule type" value="Genomic_DNA"/>
</dbReference>